<evidence type="ECO:0000256" key="2">
    <source>
        <dbReference type="ARBA" id="ARBA00022448"/>
    </source>
</evidence>
<keyword evidence="7" id="KW-0472">Membrane</keyword>
<comment type="caution">
    <text evidence="9">The sequence shown here is derived from an EMBL/GenBank/DDBJ whole genome shotgun (WGS) entry which is preliminary data.</text>
</comment>
<dbReference type="GO" id="GO:0042626">
    <property type="term" value="F:ATPase-coupled transmembrane transporter activity"/>
    <property type="evidence" value="ECO:0007669"/>
    <property type="project" value="TreeGrafter"/>
</dbReference>
<dbReference type="PANTHER" id="PTHR43553">
    <property type="entry name" value="HEAVY METAL TRANSPORTER"/>
    <property type="match status" value="1"/>
</dbReference>
<name>A0A0F9AUD7_9ZZZZ</name>
<protein>
    <recommendedName>
        <fullName evidence="8">AAA+ ATPase domain-containing protein</fullName>
    </recommendedName>
</protein>
<dbReference type="InterPro" id="IPR003593">
    <property type="entry name" value="AAA+_ATPase"/>
</dbReference>
<feature type="domain" description="AAA+ ATPase" evidence="8">
    <location>
        <begin position="36"/>
        <end position="154"/>
    </location>
</feature>
<evidence type="ECO:0000256" key="3">
    <source>
        <dbReference type="ARBA" id="ARBA00022475"/>
    </source>
</evidence>
<keyword evidence="6" id="KW-1278">Translocase</keyword>
<dbReference type="InterPro" id="IPR027417">
    <property type="entry name" value="P-loop_NTPase"/>
</dbReference>
<dbReference type="GO" id="GO:0005524">
    <property type="term" value="F:ATP binding"/>
    <property type="evidence" value="ECO:0007669"/>
    <property type="project" value="UniProtKB-KW"/>
</dbReference>
<reference evidence="9" key="1">
    <citation type="journal article" date="2015" name="Nature">
        <title>Complex archaea that bridge the gap between prokaryotes and eukaryotes.</title>
        <authorList>
            <person name="Spang A."/>
            <person name="Saw J.H."/>
            <person name="Jorgensen S.L."/>
            <person name="Zaremba-Niedzwiedzka K."/>
            <person name="Martijn J."/>
            <person name="Lind A.E."/>
            <person name="van Eijk R."/>
            <person name="Schleper C."/>
            <person name="Guy L."/>
            <person name="Ettema T.J."/>
        </authorList>
    </citation>
    <scope>NUCLEOTIDE SEQUENCE</scope>
</reference>
<evidence type="ECO:0000256" key="1">
    <source>
        <dbReference type="ARBA" id="ARBA00004202"/>
    </source>
</evidence>
<evidence type="ECO:0000256" key="6">
    <source>
        <dbReference type="ARBA" id="ARBA00022967"/>
    </source>
</evidence>
<dbReference type="SUPFAM" id="SSF52540">
    <property type="entry name" value="P-loop containing nucleoside triphosphate hydrolases"/>
    <property type="match status" value="1"/>
</dbReference>
<keyword evidence="2" id="KW-0813">Transport</keyword>
<keyword evidence="3" id="KW-1003">Cell membrane</keyword>
<keyword evidence="4" id="KW-0547">Nucleotide-binding</keyword>
<accession>A0A0F9AUD7</accession>
<proteinExistence type="predicted"/>
<keyword evidence="5" id="KW-0067">ATP-binding</keyword>
<dbReference type="Gene3D" id="3.40.50.300">
    <property type="entry name" value="P-loop containing nucleotide triphosphate hydrolases"/>
    <property type="match status" value="1"/>
</dbReference>
<dbReference type="InterPro" id="IPR050095">
    <property type="entry name" value="ECF_ABC_transporter_ATP-bd"/>
</dbReference>
<dbReference type="InterPro" id="IPR015856">
    <property type="entry name" value="ABC_transpr_CbiO/EcfA_su"/>
</dbReference>
<feature type="non-terminal residue" evidence="9">
    <location>
        <position position="155"/>
    </location>
</feature>
<dbReference type="AlphaFoldDB" id="A0A0F9AUD7"/>
<dbReference type="GO" id="GO:0016887">
    <property type="term" value="F:ATP hydrolysis activity"/>
    <property type="evidence" value="ECO:0007669"/>
    <property type="project" value="InterPro"/>
</dbReference>
<gene>
    <name evidence="9" type="ORF">LCGC14_2869890</name>
</gene>
<dbReference type="PANTHER" id="PTHR43553:SF27">
    <property type="entry name" value="ENERGY-COUPLING FACTOR TRANSPORTER ATP-BINDING PROTEIN ECFA2"/>
    <property type="match status" value="1"/>
</dbReference>
<dbReference type="Pfam" id="PF00005">
    <property type="entry name" value="ABC_tran"/>
    <property type="match status" value="1"/>
</dbReference>
<dbReference type="GO" id="GO:0043190">
    <property type="term" value="C:ATP-binding cassette (ABC) transporter complex"/>
    <property type="evidence" value="ECO:0007669"/>
    <property type="project" value="TreeGrafter"/>
</dbReference>
<evidence type="ECO:0000256" key="5">
    <source>
        <dbReference type="ARBA" id="ARBA00022840"/>
    </source>
</evidence>
<evidence type="ECO:0000256" key="4">
    <source>
        <dbReference type="ARBA" id="ARBA00022741"/>
    </source>
</evidence>
<sequence length="155" mass="17267">MTDIPVIDVKELSHTYLSGTPLEVRSLDKVNMKVFINEIVGIIGPSGSGKSTLLQHLNGLLVPQNGDLYINGTSISELSSRIREVRQSIGLVFQNPEKQLFEHYAGDDVAFGPRNMGLTREEIRKRVRAAMETVGLPFAYKDRLTAELSLGEKRR</sequence>
<evidence type="ECO:0000313" key="9">
    <source>
        <dbReference type="EMBL" id="KKK75821.1"/>
    </source>
</evidence>
<dbReference type="InterPro" id="IPR003439">
    <property type="entry name" value="ABC_transporter-like_ATP-bd"/>
</dbReference>
<evidence type="ECO:0000259" key="8">
    <source>
        <dbReference type="SMART" id="SM00382"/>
    </source>
</evidence>
<dbReference type="EMBL" id="LAZR01055686">
    <property type="protein sequence ID" value="KKK75821.1"/>
    <property type="molecule type" value="Genomic_DNA"/>
</dbReference>
<evidence type="ECO:0000256" key="7">
    <source>
        <dbReference type="ARBA" id="ARBA00023136"/>
    </source>
</evidence>
<organism evidence="9">
    <name type="scientific">marine sediment metagenome</name>
    <dbReference type="NCBI Taxonomy" id="412755"/>
    <lineage>
        <taxon>unclassified sequences</taxon>
        <taxon>metagenomes</taxon>
        <taxon>ecological metagenomes</taxon>
    </lineage>
</organism>
<dbReference type="CDD" id="cd03225">
    <property type="entry name" value="ABC_cobalt_CbiO_domain1"/>
    <property type="match status" value="1"/>
</dbReference>
<comment type="subcellular location">
    <subcellularLocation>
        <location evidence="1">Cell membrane</location>
        <topology evidence="1">Peripheral membrane protein</topology>
    </subcellularLocation>
</comment>
<dbReference type="SMART" id="SM00382">
    <property type="entry name" value="AAA"/>
    <property type="match status" value="1"/>
</dbReference>